<proteinExistence type="inferred from homology"/>
<gene>
    <name evidence="2" type="ORF">GCM10022279_32760</name>
</gene>
<dbReference type="InterPro" id="IPR002347">
    <property type="entry name" value="SDR_fam"/>
</dbReference>
<reference evidence="3" key="1">
    <citation type="journal article" date="2019" name="Int. J. Syst. Evol. Microbiol.">
        <title>The Global Catalogue of Microorganisms (GCM) 10K type strain sequencing project: providing services to taxonomists for standard genome sequencing and annotation.</title>
        <authorList>
            <consortium name="The Broad Institute Genomics Platform"/>
            <consortium name="The Broad Institute Genome Sequencing Center for Infectious Disease"/>
            <person name="Wu L."/>
            <person name="Ma J."/>
        </authorList>
    </citation>
    <scope>NUCLEOTIDE SEQUENCE [LARGE SCALE GENOMIC DNA]</scope>
    <source>
        <strain evidence="3">JCM 17561</strain>
    </source>
</reference>
<dbReference type="Proteomes" id="UP001501627">
    <property type="component" value="Unassembled WGS sequence"/>
</dbReference>
<dbReference type="EMBL" id="BAABBP010000050">
    <property type="protein sequence ID" value="GAA4006219.1"/>
    <property type="molecule type" value="Genomic_DNA"/>
</dbReference>
<evidence type="ECO:0000313" key="2">
    <source>
        <dbReference type="EMBL" id="GAA4006219.1"/>
    </source>
</evidence>
<evidence type="ECO:0008006" key="4">
    <source>
        <dbReference type="Google" id="ProtNLM"/>
    </source>
</evidence>
<sequence length="168" mass="17472">MAGYTGEPVPVRELPTADWDAVTSACLRGMFLAARAAIPLLEQGTDPCMVLTASTFGHRVIHGGYAAYAAAKAGVVSLGKALATECAPKIRVNVVSPGVFKTAFLTGGTGREARTSQGIDMQTYPKFVPLQRLGDPSEMVGPILFLAGPAASYITGQVLHVNGGIWAP</sequence>
<name>A0ABP7S3S2_9BURK</name>
<comment type="similarity">
    <text evidence="1">Belongs to the short-chain dehydrogenases/reductases (SDR) family.</text>
</comment>
<organism evidence="2 3">
    <name type="scientific">Comamonas faecalis</name>
    <dbReference type="NCBI Taxonomy" id="1387849"/>
    <lineage>
        <taxon>Bacteria</taxon>
        <taxon>Pseudomonadati</taxon>
        <taxon>Pseudomonadota</taxon>
        <taxon>Betaproteobacteria</taxon>
        <taxon>Burkholderiales</taxon>
        <taxon>Comamonadaceae</taxon>
        <taxon>Comamonas</taxon>
    </lineage>
</organism>
<dbReference type="PANTHER" id="PTHR42760">
    <property type="entry name" value="SHORT-CHAIN DEHYDROGENASES/REDUCTASES FAMILY MEMBER"/>
    <property type="match status" value="1"/>
</dbReference>
<dbReference type="PRINTS" id="PR00081">
    <property type="entry name" value="GDHRDH"/>
</dbReference>
<comment type="caution">
    <text evidence="2">The sequence shown here is derived from an EMBL/GenBank/DDBJ whole genome shotgun (WGS) entry which is preliminary data.</text>
</comment>
<protein>
    <recommendedName>
        <fullName evidence="4">SDR family oxidoreductase</fullName>
    </recommendedName>
</protein>
<evidence type="ECO:0000256" key="1">
    <source>
        <dbReference type="ARBA" id="ARBA00006484"/>
    </source>
</evidence>
<dbReference type="InterPro" id="IPR036291">
    <property type="entry name" value="NAD(P)-bd_dom_sf"/>
</dbReference>
<accession>A0ABP7S3S2</accession>
<dbReference type="Pfam" id="PF13561">
    <property type="entry name" value="adh_short_C2"/>
    <property type="match status" value="1"/>
</dbReference>
<keyword evidence="3" id="KW-1185">Reference proteome</keyword>
<dbReference type="Gene3D" id="3.40.50.720">
    <property type="entry name" value="NAD(P)-binding Rossmann-like Domain"/>
    <property type="match status" value="1"/>
</dbReference>
<dbReference type="CDD" id="cd05233">
    <property type="entry name" value="SDR_c"/>
    <property type="match status" value="1"/>
</dbReference>
<dbReference type="SUPFAM" id="SSF51735">
    <property type="entry name" value="NAD(P)-binding Rossmann-fold domains"/>
    <property type="match status" value="1"/>
</dbReference>
<evidence type="ECO:0000313" key="3">
    <source>
        <dbReference type="Proteomes" id="UP001501627"/>
    </source>
</evidence>